<feature type="transmembrane region" description="Helical" evidence="9">
    <location>
        <begin position="155"/>
        <end position="172"/>
    </location>
</feature>
<evidence type="ECO:0000256" key="6">
    <source>
        <dbReference type="ARBA" id="ARBA00023004"/>
    </source>
</evidence>
<protein>
    <recommendedName>
        <fullName evidence="10">Fatty acid desaturase domain-containing protein</fullName>
    </recommendedName>
</protein>
<feature type="domain" description="Fatty acid desaturase" evidence="10">
    <location>
        <begin position="37"/>
        <end position="232"/>
    </location>
</feature>
<keyword evidence="4 9" id="KW-1133">Transmembrane helix</keyword>
<feature type="transmembrane region" description="Helical" evidence="9">
    <location>
        <begin position="32"/>
        <end position="53"/>
    </location>
</feature>
<evidence type="ECO:0000256" key="2">
    <source>
        <dbReference type="ARBA" id="ARBA00022692"/>
    </source>
</evidence>
<evidence type="ECO:0000256" key="4">
    <source>
        <dbReference type="ARBA" id="ARBA00022989"/>
    </source>
</evidence>
<proteinExistence type="predicted"/>
<reference evidence="11" key="1">
    <citation type="submission" date="2018-05" db="EMBL/GenBank/DDBJ databases">
        <authorList>
            <person name="Lanie J.A."/>
            <person name="Ng W.-L."/>
            <person name="Kazmierczak K.M."/>
            <person name="Andrzejewski T.M."/>
            <person name="Davidsen T.M."/>
            <person name="Wayne K.J."/>
            <person name="Tettelin H."/>
            <person name="Glass J.I."/>
            <person name="Rusch D."/>
            <person name="Podicherti R."/>
            <person name="Tsui H.-C.T."/>
            <person name="Winkler M.E."/>
        </authorList>
    </citation>
    <scope>NUCLEOTIDE SEQUENCE</scope>
</reference>
<feature type="transmembrane region" description="Helical" evidence="9">
    <location>
        <begin position="65"/>
        <end position="85"/>
    </location>
</feature>
<dbReference type="GO" id="GO:0016020">
    <property type="term" value="C:membrane"/>
    <property type="evidence" value="ECO:0007669"/>
    <property type="project" value="UniProtKB-SubCell"/>
</dbReference>
<dbReference type="CDD" id="cd03505">
    <property type="entry name" value="Delta9-FADS-like"/>
    <property type="match status" value="1"/>
</dbReference>
<evidence type="ECO:0000313" key="11">
    <source>
        <dbReference type="EMBL" id="SUZ88323.1"/>
    </source>
</evidence>
<keyword evidence="6" id="KW-0408">Iron</keyword>
<keyword evidence="8 9" id="KW-0472">Membrane</keyword>
<gene>
    <name evidence="11" type="ORF">METZ01_LOCUS41177</name>
</gene>
<dbReference type="EMBL" id="UINC01001765">
    <property type="protein sequence ID" value="SUZ88323.1"/>
    <property type="molecule type" value="Genomic_DNA"/>
</dbReference>
<sequence>MNEPYRTAIDVAFETVIGHAVRVFPARTAVQILTSIVVGFVVTQVSTLTTSAYLHRSLAHKAVTFHPGFAFLLRFFLWLTTGVKAREWAAVHRKHHAYTDEEADPHSPARLGWVRVQLTNFWLYRRAANDPVTVEKWGKDLAPDRWDRLMFDRGPLGLIVGTVLLALWLGWWQGALAFAFHMVSYVMLSGAVNAVGHTFGRRPYQNSATNLHWLAALTSGEGYHNNHHELPTSARFGFKPLDVDAAWWLIKLAQRCGLADVRELKNRTSLA</sequence>
<dbReference type="PANTHER" id="PTHR11351:SF33">
    <property type="entry name" value="DELTA-9 FATTY ACID DESATURASE, DESA"/>
    <property type="match status" value="1"/>
</dbReference>
<evidence type="ECO:0000256" key="9">
    <source>
        <dbReference type="SAM" id="Phobius"/>
    </source>
</evidence>
<dbReference type="AlphaFoldDB" id="A0A381RGL8"/>
<keyword evidence="5" id="KW-0560">Oxidoreductase</keyword>
<keyword evidence="3" id="KW-0276">Fatty acid metabolism</keyword>
<dbReference type="InterPro" id="IPR005804">
    <property type="entry name" value="FA_desaturase_dom"/>
</dbReference>
<dbReference type="GO" id="GO:0006631">
    <property type="term" value="P:fatty acid metabolic process"/>
    <property type="evidence" value="ECO:0007669"/>
    <property type="project" value="UniProtKB-KW"/>
</dbReference>
<dbReference type="InterPro" id="IPR015876">
    <property type="entry name" value="Acyl-CoA_DS"/>
</dbReference>
<dbReference type="Pfam" id="PF00487">
    <property type="entry name" value="FA_desaturase"/>
    <property type="match status" value="1"/>
</dbReference>
<evidence type="ECO:0000256" key="3">
    <source>
        <dbReference type="ARBA" id="ARBA00022832"/>
    </source>
</evidence>
<comment type="subcellular location">
    <subcellularLocation>
        <location evidence="1">Membrane</location>
        <topology evidence="1">Multi-pass membrane protein</topology>
    </subcellularLocation>
</comment>
<evidence type="ECO:0000256" key="8">
    <source>
        <dbReference type="ARBA" id="ARBA00023136"/>
    </source>
</evidence>
<name>A0A381RGL8_9ZZZZ</name>
<keyword evidence="7" id="KW-0443">Lipid metabolism</keyword>
<dbReference type="PANTHER" id="PTHR11351">
    <property type="entry name" value="ACYL-COA DESATURASE"/>
    <property type="match status" value="1"/>
</dbReference>
<evidence type="ECO:0000259" key="10">
    <source>
        <dbReference type="Pfam" id="PF00487"/>
    </source>
</evidence>
<accession>A0A381RGL8</accession>
<evidence type="ECO:0000256" key="1">
    <source>
        <dbReference type="ARBA" id="ARBA00004141"/>
    </source>
</evidence>
<evidence type="ECO:0000256" key="5">
    <source>
        <dbReference type="ARBA" id="ARBA00023002"/>
    </source>
</evidence>
<organism evidence="11">
    <name type="scientific">marine metagenome</name>
    <dbReference type="NCBI Taxonomy" id="408172"/>
    <lineage>
        <taxon>unclassified sequences</taxon>
        <taxon>metagenomes</taxon>
        <taxon>ecological metagenomes</taxon>
    </lineage>
</organism>
<dbReference type="GO" id="GO:0016717">
    <property type="term" value="F:oxidoreductase activity, acting on paired donors, with oxidation of a pair of donors resulting in the reduction of molecular oxygen to two molecules of water"/>
    <property type="evidence" value="ECO:0007669"/>
    <property type="project" value="InterPro"/>
</dbReference>
<feature type="transmembrane region" description="Helical" evidence="9">
    <location>
        <begin position="178"/>
        <end position="196"/>
    </location>
</feature>
<evidence type="ECO:0000256" key="7">
    <source>
        <dbReference type="ARBA" id="ARBA00023098"/>
    </source>
</evidence>
<keyword evidence="2 9" id="KW-0812">Transmembrane</keyword>